<dbReference type="InterPro" id="IPR022648">
    <property type="entry name" value="Pr_cel_nuc_antig_N"/>
</dbReference>
<dbReference type="HAMAP" id="MF_00317">
    <property type="entry name" value="DNApol_clamp_arch"/>
    <property type="match status" value="1"/>
</dbReference>
<dbReference type="GO" id="GO:0006272">
    <property type="term" value="P:leading strand elongation"/>
    <property type="evidence" value="ECO:0007669"/>
    <property type="project" value="TreeGrafter"/>
</dbReference>
<evidence type="ECO:0000313" key="10">
    <source>
        <dbReference type="EMBL" id="KAF2069588.1"/>
    </source>
</evidence>
<feature type="domain" description="Proliferating cell nuclear antigen PCNA N-terminal" evidence="8">
    <location>
        <begin position="1"/>
        <end position="125"/>
    </location>
</feature>
<evidence type="ECO:0000259" key="9">
    <source>
        <dbReference type="Pfam" id="PF02747"/>
    </source>
</evidence>
<comment type="similarity">
    <text evidence="2 7">Belongs to the PCNA family.</text>
</comment>
<dbReference type="PANTHER" id="PTHR11352:SF0">
    <property type="entry name" value="PROLIFERATING CELL NUCLEAR ANTIGEN"/>
    <property type="match status" value="1"/>
</dbReference>
<dbReference type="GO" id="GO:0030337">
    <property type="term" value="F:DNA polymerase processivity factor activity"/>
    <property type="evidence" value="ECO:0007669"/>
    <property type="project" value="InterPro"/>
</dbReference>
<dbReference type="Pfam" id="PF02747">
    <property type="entry name" value="PCNA_C"/>
    <property type="match status" value="1"/>
</dbReference>
<protein>
    <recommendedName>
        <fullName evidence="6">DNA sliding clamp PCNA</fullName>
    </recommendedName>
</protein>
<dbReference type="FunFam" id="3.10.150.10:FF:000006">
    <property type="entry name" value="Proliferating cell nuclear antigen"/>
    <property type="match status" value="1"/>
</dbReference>
<evidence type="ECO:0000256" key="4">
    <source>
        <dbReference type="ARBA" id="ARBA00023125"/>
    </source>
</evidence>
<dbReference type="GO" id="GO:0006275">
    <property type="term" value="P:regulation of DNA replication"/>
    <property type="evidence" value="ECO:0007669"/>
    <property type="project" value="InterPro"/>
</dbReference>
<dbReference type="PANTHER" id="PTHR11352">
    <property type="entry name" value="PROLIFERATING CELL NUCLEAR ANTIGEN"/>
    <property type="match status" value="1"/>
</dbReference>
<dbReference type="InterPro" id="IPR000730">
    <property type="entry name" value="Pr_cel_nuc_antig"/>
</dbReference>
<dbReference type="GO" id="GO:0003677">
    <property type="term" value="F:DNA binding"/>
    <property type="evidence" value="ECO:0007669"/>
    <property type="project" value="UniProtKB-KW"/>
</dbReference>
<comment type="function">
    <text evidence="6">This protein is an auxiliary protein of DNA polymerase delta and is involved in the control of eukaryotic DNA replication by increasing the polymerase's processivity during elongation of the leading strand.</text>
</comment>
<organism evidence="10 11">
    <name type="scientific">Polysphondylium violaceum</name>
    <dbReference type="NCBI Taxonomy" id="133409"/>
    <lineage>
        <taxon>Eukaryota</taxon>
        <taxon>Amoebozoa</taxon>
        <taxon>Evosea</taxon>
        <taxon>Eumycetozoa</taxon>
        <taxon>Dictyostelia</taxon>
        <taxon>Dictyosteliales</taxon>
        <taxon>Dictyosteliaceae</taxon>
        <taxon>Polysphondylium</taxon>
    </lineage>
</organism>
<proteinExistence type="inferred from homology"/>
<accession>A0A8J4PM87</accession>
<sequence length="255" mass="28155">MFEARLLKASLLKKILEPIKDLVDSANFDCSPVGISLQAMDSTHVTLITLLLRSDGFDSYNCDRSLSLGLSLVSLNKILKCAGNDDFLTIKARDEADTVTFVFESPKSDRISDFEVKLLELKNDQYNIRDSDYSAVVKMPSAELQRICRDLSIMGENVTITANKEGVKFSVSGDSGSGNITVRPTTDTEADLATTIESKEPVVLSFALKFLSNFTKATPLSPTVKLTISETDPIVIEYKIDDIGYLRFFLAPKMD</sequence>
<dbReference type="Gene3D" id="3.70.10.10">
    <property type="match status" value="1"/>
</dbReference>
<reference evidence="10" key="1">
    <citation type="submission" date="2020-01" db="EMBL/GenBank/DDBJ databases">
        <title>Development of genomics and gene disruption for Polysphondylium violaceum indicates a role for the polyketide synthase stlB in stalk morphogenesis.</title>
        <authorList>
            <person name="Narita B."/>
            <person name="Kawabe Y."/>
            <person name="Kin K."/>
            <person name="Saito T."/>
            <person name="Gibbs R."/>
            <person name="Kuspa A."/>
            <person name="Muzny D."/>
            <person name="Queller D."/>
            <person name="Richards S."/>
            <person name="Strassman J."/>
            <person name="Sucgang R."/>
            <person name="Worley K."/>
            <person name="Schaap P."/>
        </authorList>
    </citation>
    <scope>NUCLEOTIDE SEQUENCE</scope>
    <source>
        <strain evidence="10">QSvi11</strain>
    </source>
</reference>
<dbReference type="FunFam" id="3.70.10.10:FF:000001">
    <property type="entry name" value="Proliferating cell nuclear antigen"/>
    <property type="match status" value="1"/>
</dbReference>
<evidence type="ECO:0000256" key="3">
    <source>
        <dbReference type="ARBA" id="ARBA00022705"/>
    </source>
</evidence>
<comment type="subcellular location">
    <subcellularLocation>
        <location evidence="1 6">Nucleus</location>
    </subcellularLocation>
</comment>
<dbReference type="NCBIfam" id="TIGR00590">
    <property type="entry name" value="pcna"/>
    <property type="match status" value="1"/>
</dbReference>
<dbReference type="SUPFAM" id="SSF55979">
    <property type="entry name" value="DNA clamp"/>
    <property type="match status" value="2"/>
</dbReference>
<dbReference type="GO" id="GO:0043626">
    <property type="term" value="C:PCNA complex"/>
    <property type="evidence" value="ECO:0007669"/>
    <property type="project" value="TreeGrafter"/>
</dbReference>
<keyword evidence="11" id="KW-1185">Reference proteome</keyword>
<evidence type="ECO:0000313" key="11">
    <source>
        <dbReference type="Proteomes" id="UP000695562"/>
    </source>
</evidence>
<dbReference type="EMBL" id="AJWJ01000635">
    <property type="protein sequence ID" value="KAF2069588.1"/>
    <property type="molecule type" value="Genomic_DNA"/>
</dbReference>
<evidence type="ECO:0000256" key="7">
    <source>
        <dbReference type="RuleBase" id="RU003671"/>
    </source>
</evidence>
<name>A0A8J4PM87_9MYCE</name>
<evidence type="ECO:0000256" key="5">
    <source>
        <dbReference type="ARBA" id="ARBA00023242"/>
    </source>
</evidence>
<gene>
    <name evidence="10" type="ORF">CYY_009092</name>
</gene>
<keyword evidence="5 6" id="KW-0539">Nucleus</keyword>
<dbReference type="InterPro" id="IPR022649">
    <property type="entry name" value="Pr_cel_nuc_antig_C"/>
</dbReference>
<dbReference type="OrthoDB" id="534348at2759"/>
<comment type="caution">
    <text evidence="10">The sequence shown here is derived from an EMBL/GenBank/DDBJ whole genome shotgun (WGS) entry which is preliminary data.</text>
</comment>
<evidence type="ECO:0000259" key="8">
    <source>
        <dbReference type="Pfam" id="PF00705"/>
    </source>
</evidence>
<dbReference type="CDD" id="cd00577">
    <property type="entry name" value="PCNA"/>
    <property type="match status" value="1"/>
</dbReference>
<evidence type="ECO:0000256" key="6">
    <source>
        <dbReference type="RuleBase" id="RU000641"/>
    </source>
</evidence>
<dbReference type="PRINTS" id="PR00339">
    <property type="entry name" value="PCNACYCLIN"/>
</dbReference>
<dbReference type="GO" id="GO:0006298">
    <property type="term" value="P:mismatch repair"/>
    <property type="evidence" value="ECO:0007669"/>
    <property type="project" value="TreeGrafter"/>
</dbReference>
<evidence type="ECO:0000256" key="2">
    <source>
        <dbReference type="ARBA" id="ARBA00010462"/>
    </source>
</evidence>
<dbReference type="Proteomes" id="UP000695562">
    <property type="component" value="Unassembled WGS sequence"/>
</dbReference>
<feature type="domain" description="Proliferating cell nuclear antigen PCNA C-terminal" evidence="9">
    <location>
        <begin position="128"/>
        <end position="253"/>
    </location>
</feature>
<keyword evidence="3 7" id="KW-0235">DNA replication</keyword>
<dbReference type="FunFam" id="3.10.150.10:FF:000008">
    <property type="entry name" value="Proliferating cell nuclear antigen"/>
    <property type="match status" value="1"/>
</dbReference>
<keyword evidence="4 7" id="KW-0238">DNA-binding</keyword>
<evidence type="ECO:0000256" key="1">
    <source>
        <dbReference type="ARBA" id="ARBA00004123"/>
    </source>
</evidence>
<dbReference type="GO" id="GO:0019985">
    <property type="term" value="P:translesion synthesis"/>
    <property type="evidence" value="ECO:0007669"/>
    <property type="project" value="TreeGrafter"/>
</dbReference>
<dbReference type="Pfam" id="PF00705">
    <property type="entry name" value="PCNA_N"/>
    <property type="match status" value="1"/>
</dbReference>
<dbReference type="InterPro" id="IPR046938">
    <property type="entry name" value="DNA_clamp_sf"/>
</dbReference>
<dbReference type="AlphaFoldDB" id="A0A8J4PM87"/>